<dbReference type="InterPro" id="IPR058520">
    <property type="entry name" value="DUF8207"/>
</dbReference>
<dbReference type="Pfam" id="PF26634">
    <property type="entry name" value="DUF8207"/>
    <property type="match status" value="1"/>
</dbReference>
<sequence length="190" mass="21953">MIMSTEDNIQTPKSSQSSYSYNNSPLPKNIIKLGDLASKYLPKIKDKCFGLYYDEEWNDHYIGKNPLKFENNDIILNGKTYKGTPESIYQNNDKSNRNPKSSGSNKYKMMIKPMYNEIKETTNKTKGGGLKKYTDDHIEYCYINNMKQLTDRLQLIAVEERAGNNNYHNEKLGILQLCKTSLEKIIDTPK</sequence>
<proteinExistence type="predicted"/>
<organism evidence="3 4">
    <name type="scientific">Aphis craccivora</name>
    <name type="common">Cowpea aphid</name>
    <dbReference type="NCBI Taxonomy" id="307492"/>
    <lineage>
        <taxon>Eukaryota</taxon>
        <taxon>Metazoa</taxon>
        <taxon>Ecdysozoa</taxon>
        <taxon>Arthropoda</taxon>
        <taxon>Hexapoda</taxon>
        <taxon>Insecta</taxon>
        <taxon>Pterygota</taxon>
        <taxon>Neoptera</taxon>
        <taxon>Paraneoptera</taxon>
        <taxon>Hemiptera</taxon>
        <taxon>Sternorrhyncha</taxon>
        <taxon>Aphidomorpha</taxon>
        <taxon>Aphidoidea</taxon>
        <taxon>Aphididae</taxon>
        <taxon>Aphidini</taxon>
        <taxon>Aphis</taxon>
        <taxon>Aphis</taxon>
    </lineage>
</organism>
<feature type="region of interest" description="Disordered" evidence="1">
    <location>
        <begin position="1"/>
        <end position="21"/>
    </location>
</feature>
<evidence type="ECO:0000313" key="3">
    <source>
        <dbReference type="EMBL" id="KAF0711593.1"/>
    </source>
</evidence>
<name>A0A6G0VWT6_APHCR</name>
<keyword evidence="4" id="KW-1185">Reference proteome</keyword>
<feature type="non-terminal residue" evidence="3">
    <location>
        <position position="190"/>
    </location>
</feature>
<feature type="region of interest" description="Disordered" evidence="1">
    <location>
        <begin position="86"/>
        <end position="106"/>
    </location>
</feature>
<dbReference type="OrthoDB" id="6620471at2759"/>
<gene>
    <name evidence="3" type="ORF">FWK35_00030215</name>
</gene>
<evidence type="ECO:0000259" key="2">
    <source>
        <dbReference type="Pfam" id="PF26634"/>
    </source>
</evidence>
<comment type="caution">
    <text evidence="3">The sequence shown here is derived from an EMBL/GenBank/DDBJ whole genome shotgun (WGS) entry which is preliminary data.</text>
</comment>
<dbReference type="Proteomes" id="UP000478052">
    <property type="component" value="Unassembled WGS sequence"/>
</dbReference>
<dbReference type="PANTHER" id="PTHR35374:SF1">
    <property type="entry name" value="PROTEIN KINASE DOMAIN-CONTAINING PROTEIN"/>
    <property type="match status" value="1"/>
</dbReference>
<feature type="domain" description="DUF8207" evidence="2">
    <location>
        <begin position="46"/>
        <end position="85"/>
    </location>
</feature>
<dbReference type="PANTHER" id="PTHR35374">
    <property type="entry name" value="CYCLIN-DEPENDENT KINASE 11A-LIKE"/>
    <property type="match status" value="1"/>
</dbReference>
<reference evidence="3 4" key="1">
    <citation type="submission" date="2019-08" db="EMBL/GenBank/DDBJ databases">
        <title>Whole genome of Aphis craccivora.</title>
        <authorList>
            <person name="Voronova N.V."/>
            <person name="Shulinski R.S."/>
            <person name="Bandarenka Y.V."/>
            <person name="Zhorov D.G."/>
            <person name="Warner D."/>
        </authorList>
    </citation>
    <scope>NUCLEOTIDE SEQUENCE [LARGE SCALE GENOMIC DNA]</scope>
    <source>
        <strain evidence="3">180601</strain>
        <tissue evidence="3">Whole Body</tissue>
    </source>
</reference>
<evidence type="ECO:0000313" key="4">
    <source>
        <dbReference type="Proteomes" id="UP000478052"/>
    </source>
</evidence>
<accession>A0A6G0VWT6</accession>
<evidence type="ECO:0000256" key="1">
    <source>
        <dbReference type="SAM" id="MobiDB-lite"/>
    </source>
</evidence>
<feature type="compositionally biased region" description="Polar residues" evidence="1">
    <location>
        <begin position="1"/>
        <end position="13"/>
    </location>
</feature>
<dbReference type="AlphaFoldDB" id="A0A6G0VWT6"/>
<protein>
    <submittedName>
        <fullName evidence="3">Parvo coat N domain-containing protein</fullName>
    </submittedName>
</protein>
<feature type="compositionally biased region" description="Polar residues" evidence="1">
    <location>
        <begin position="87"/>
        <end position="105"/>
    </location>
</feature>
<dbReference type="EMBL" id="VUJU01011210">
    <property type="protein sequence ID" value="KAF0711593.1"/>
    <property type="molecule type" value="Genomic_DNA"/>
</dbReference>